<evidence type="ECO:0000313" key="4">
    <source>
        <dbReference type="EMBL" id="MFC3609021.1"/>
    </source>
</evidence>
<evidence type="ECO:0000313" key="5">
    <source>
        <dbReference type="Proteomes" id="UP001595630"/>
    </source>
</evidence>
<dbReference type="CDD" id="cd07185">
    <property type="entry name" value="OmpA_C-like"/>
    <property type="match status" value="1"/>
</dbReference>
<feature type="chain" id="PRO_5047145596" evidence="2">
    <location>
        <begin position="25"/>
        <end position="206"/>
    </location>
</feature>
<dbReference type="PANTHER" id="PTHR30329">
    <property type="entry name" value="STATOR ELEMENT OF FLAGELLAR MOTOR COMPLEX"/>
    <property type="match status" value="1"/>
</dbReference>
<reference evidence="5" key="1">
    <citation type="journal article" date="2019" name="Int. J. Syst. Evol. Microbiol.">
        <title>The Global Catalogue of Microorganisms (GCM) 10K type strain sequencing project: providing services to taxonomists for standard genome sequencing and annotation.</title>
        <authorList>
            <consortium name="The Broad Institute Genomics Platform"/>
            <consortium name="The Broad Institute Genome Sequencing Center for Infectious Disease"/>
            <person name="Wu L."/>
            <person name="Ma J."/>
        </authorList>
    </citation>
    <scope>NUCLEOTIDE SEQUENCE [LARGE SCALE GENOMIC DNA]</scope>
    <source>
        <strain evidence="5">KCTC 42447</strain>
    </source>
</reference>
<dbReference type="RefSeq" id="WP_386366179.1">
    <property type="nucleotide sequence ID" value="NZ_JBHRXZ010000024.1"/>
</dbReference>
<dbReference type="InterPro" id="IPR006665">
    <property type="entry name" value="OmpA-like"/>
</dbReference>
<keyword evidence="5" id="KW-1185">Reference proteome</keyword>
<dbReference type="Proteomes" id="UP001595630">
    <property type="component" value="Unassembled WGS sequence"/>
</dbReference>
<accession>A0ABV7TBH5</accession>
<evidence type="ECO:0000256" key="2">
    <source>
        <dbReference type="SAM" id="SignalP"/>
    </source>
</evidence>
<feature type="signal peptide" evidence="2">
    <location>
        <begin position="1"/>
        <end position="24"/>
    </location>
</feature>
<feature type="domain" description="OmpA-like" evidence="3">
    <location>
        <begin position="63"/>
        <end position="179"/>
    </location>
</feature>
<evidence type="ECO:0000256" key="1">
    <source>
        <dbReference type="PROSITE-ProRule" id="PRU00473"/>
    </source>
</evidence>
<comment type="caution">
    <text evidence="4">The sequence shown here is derived from an EMBL/GenBank/DDBJ whole genome shotgun (WGS) entry which is preliminary data.</text>
</comment>
<protein>
    <submittedName>
        <fullName evidence="4">OmpA family protein</fullName>
    </submittedName>
</protein>
<dbReference type="Pfam" id="PF00691">
    <property type="entry name" value="OmpA"/>
    <property type="match status" value="1"/>
</dbReference>
<dbReference type="InterPro" id="IPR050330">
    <property type="entry name" value="Bact_OuterMem_StrucFunc"/>
</dbReference>
<name>A0ABV7TBH5_9GAMM</name>
<organism evidence="4 5">
    <name type="scientific">Stutzerimonas tarimensis</name>
    <dbReference type="NCBI Taxonomy" id="1507735"/>
    <lineage>
        <taxon>Bacteria</taxon>
        <taxon>Pseudomonadati</taxon>
        <taxon>Pseudomonadota</taxon>
        <taxon>Gammaproteobacteria</taxon>
        <taxon>Pseudomonadales</taxon>
        <taxon>Pseudomonadaceae</taxon>
        <taxon>Stutzerimonas</taxon>
    </lineage>
</organism>
<dbReference type="SUPFAM" id="SSF103088">
    <property type="entry name" value="OmpA-like"/>
    <property type="match status" value="1"/>
</dbReference>
<keyword evidence="2" id="KW-0732">Signal</keyword>
<dbReference type="InterPro" id="IPR036737">
    <property type="entry name" value="OmpA-like_sf"/>
</dbReference>
<dbReference type="EMBL" id="JBHRXZ010000024">
    <property type="protein sequence ID" value="MFC3609021.1"/>
    <property type="molecule type" value="Genomic_DNA"/>
</dbReference>
<sequence length="206" mass="22191">MKLFKSATLILCISLAACSSKETAEPVASVIETPKVEAAWLDKYETHLRSALKDSRFEVSRNDAQVIVTAPVDSSFNPDRPSMLLPAVLGPITKVAKLVENDHEAAVMLLGHGDVDDAVNRTLSRDRAGAFGAIFRMSGLKHDRLMIKGLGADAPRADNASEQGRAQNRRIEMVLLPQRALATLASSFEKPIETGEQLAAVSEAGK</sequence>
<dbReference type="Gene3D" id="3.30.1330.60">
    <property type="entry name" value="OmpA-like domain"/>
    <property type="match status" value="1"/>
</dbReference>
<dbReference type="PROSITE" id="PS51257">
    <property type="entry name" value="PROKAR_LIPOPROTEIN"/>
    <property type="match status" value="1"/>
</dbReference>
<evidence type="ECO:0000259" key="3">
    <source>
        <dbReference type="PROSITE" id="PS51123"/>
    </source>
</evidence>
<keyword evidence="1" id="KW-0472">Membrane</keyword>
<dbReference type="PANTHER" id="PTHR30329:SF20">
    <property type="entry name" value="EXPORTED PROTEIN"/>
    <property type="match status" value="1"/>
</dbReference>
<dbReference type="PROSITE" id="PS51123">
    <property type="entry name" value="OMPA_2"/>
    <property type="match status" value="1"/>
</dbReference>
<proteinExistence type="predicted"/>
<gene>
    <name evidence="4" type="ORF">ACFOMF_14660</name>
</gene>